<evidence type="ECO:0000256" key="2">
    <source>
        <dbReference type="ARBA" id="ARBA00006794"/>
    </source>
</evidence>
<evidence type="ECO:0000256" key="7">
    <source>
        <dbReference type="ARBA" id="ARBA00023157"/>
    </source>
</evidence>
<dbReference type="GO" id="GO:0005794">
    <property type="term" value="C:Golgi apparatus"/>
    <property type="evidence" value="ECO:0007669"/>
    <property type="project" value="TreeGrafter"/>
</dbReference>
<dbReference type="PROSITE" id="PS50869">
    <property type="entry name" value="BRICHOS"/>
    <property type="match status" value="1"/>
</dbReference>
<dbReference type="InterPro" id="IPR007084">
    <property type="entry name" value="BRICHOS_dom"/>
</dbReference>
<feature type="compositionally biased region" description="Basic and acidic residues" evidence="10">
    <location>
        <begin position="9"/>
        <end position="19"/>
    </location>
</feature>
<comment type="similarity">
    <text evidence="2 9">Belongs to the ITM2 family.</text>
</comment>
<evidence type="ECO:0000256" key="5">
    <source>
        <dbReference type="ARBA" id="ARBA00022989"/>
    </source>
</evidence>
<dbReference type="AlphaFoldDB" id="A0AA36CBD6"/>
<evidence type="ECO:0000313" key="12">
    <source>
        <dbReference type="EMBL" id="CAJ0565053.1"/>
    </source>
</evidence>
<evidence type="ECO:0000256" key="8">
    <source>
        <dbReference type="ARBA" id="ARBA00023180"/>
    </source>
</evidence>
<gene>
    <name evidence="12" type="ORF">MSPICULIGERA_LOCUS3714</name>
</gene>
<dbReference type="PANTHER" id="PTHR10962:SF1">
    <property type="entry name" value="INTEGRAL MEMBRANE PROTEIN 2"/>
    <property type="match status" value="1"/>
</dbReference>
<evidence type="ECO:0000256" key="6">
    <source>
        <dbReference type="ARBA" id="ARBA00023136"/>
    </source>
</evidence>
<keyword evidence="6 9" id="KW-0472">Membrane</keyword>
<accession>A0AA36CBD6</accession>
<evidence type="ECO:0000313" key="13">
    <source>
        <dbReference type="Proteomes" id="UP001177023"/>
    </source>
</evidence>
<sequence>MTVFTKGETGSDEKGEKKVPQVVISPSPLAPTPSPTPPEDESVGKKKRSSSFGPLSIIRLSPSPLARTPSPSPPEYDQHWNRLYRIRAWLVFFALTIFTVSFVAGYFFHKTMAPRPIPYTAYTQTSFNDNGHAEELRQNVEVDMANESEKMSVQPFGNNRPAIFIHDFKKNMTAIVDVMGRRCFIRELDRSVSLSPKDLIQRIRRMREEPASEMRPVVRETFRVGLQMSHQDLIDLNSQMVNRHCLFRPVFMLHKVSQVDEELKRQKREVPAEDDVTFAVMAGEKVEVDHIMF</sequence>
<dbReference type="Pfam" id="PF04089">
    <property type="entry name" value="BRICHOS"/>
    <property type="match status" value="1"/>
</dbReference>
<feature type="region of interest" description="Disordered" evidence="10">
    <location>
        <begin position="1"/>
        <end position="74"/>
    </location>
</feature>
<feature type="non-terminal residue" evidence="12">
    <location>
        <position position="1"/>
    </location>
</feature>
<keyword evidence="7" id="KW-1015">Disulfide bond</keyword>
<protein>
    <recommendedName>
        <fullName evidence="9">Integral membrane protein 2</fullName>
    </recommendedName>
</protein>
<feature type="transmembrane region" description="Helical" evidence="9">
    <location>
        <begin position="88"/>
        <end position="108"/>
    </location>
</feature>
<keyword evidence="8" id="KW-0325">Glycoprotein</keyword>
<proteinExistence type="inferred from homology"/>
<dbReference type="InterPro" id="IPR040145">
    <property type="entry name" value="ITM2"/>
</dbReference>
<evidence type="ECO:0000256" key="1">
    <source>
        <dbReference type="ARBA" id="ARBA00004606"/>
    </source>
</evidence>
<comment type="subcellular location">
    <subcellularLocation>
        <location evidence="1 9">Membrane</location>
        <topology evidence="1 9">Single-pass type II membrane protein</topology>
    </subcellularLocation>
</comment>
<dbReference type="Proteomes" id="UP001177023">
    <property type="component" value="Unassembled WGS sequence"/>
</dbReference>
<keyword evidence="9" id="KW-1003">Cell membrane</keyword>
<keyword evidence="4 9" id="KW-0735">Signal-anchor</keyword>
<dbReference type="GO" id="GO:0070062">
    <property type="term" value="C:extracellular exosome"/>
    <property type="evidence" value="ECO:0007669"/>
    <property type="project" value="TreeGrafter"/>
</dbReference>
<feature type="domain" description="BRICHOS" evidence="11">
    <location>
        <begin position="156"/>
        <end position="253"/>
    </location>
</feature>
<evidence type="ECO:0000256" key="3">
    <source>
        <dbReference type="ARBA" id="ARBA00022692"/>
    </source>
</evidence>
<dbReference type="GO" id="GO:0042985">
    <property type="term" value="P:negative regulation of amyloid precursor protein biosynthetic process"/>
    <property type="evidence" value="ECO:0007669"/>
    <property type="project" value="TreeGrafter"/>
</dbReference>
<keyword evidence="5 9" id="KW-1133">Transmembrane helix</keyword>
<evidence type="ECO:0000256" key="10">
    <source>
        <dbReference type="SAM" id="MobiDB-lite"/>
    </source>
</evidence>
<dbReference type="PANTHER" id="PTHR10962">
    <property type="entry name" value="INTEGRAL TRANSMEMBRANE PROTEIN 2"/>
    <property type="match status" value="1"/>
</dbReference>
<feature type="compositionally biased region" description="Pro residues" evidence="10">
    <location>
        <begin position="28"/>
        <end position="37"/>
    </location>
</feature>
<name>A0AA36CBD6_9BILA</name>
<dbReference type="GO" id="GO:0005886">
    <property type="term" value="C:plasma membrane"/>
    <property type="evidence" value="ECO:0007669"/>
    <property type="project" value="UniProtKB-UniRule"/>
</dbReference>
<dbReference type="EMBL" id="CATQJA010000955">
    <property type="protein sequence ID" value="CAJ0565053.1"/>
    <property type="molecule type" value="Genomic_DNA"/>
</dbReference>
<reference evidence="12" key="1">
    <citation type="submission" date="2023-06" db="EMBL/GenBank/DDBJ databases">
        <authorList>
            <person name="Delattre M."/>
        </authorList>
    </citation>
    <scope>NUCLEOTIDE SEQUENCE</scope>
    <source>
        <strain evidence="12">AF72</strain>
    </source>
</reference>
<dbReference type="GO" id="GO:0001540">
    <property type="term" value="F:amyloid-beta binding"/>
    <property type="evidence" value="ECO:0007669"/>
    <property type="project" value="TreeGrafter"/>
</dbReference>
<dbReference type="SMART" id="SM01039">
    <property type="entry name" value="BRICHOS"/>
    <property type="match status" value="1"/>
</dbReference>
<evidence type="ECO:0000256" key="4">
    <source>
        <dbReference type="ARBA" id="ARBA00022968"/>
    </source>
</evidence>
<evidence type="ECO:0000259" key="11">
    <source>
        <dbReference type="PROSITE" id="PS50869"/>
    </source>
</evidence>
<keyword evidence="3 9" id="KW-0812">Transmembrane</keyword>
<organism evidence="12 13">
    <name type="scientific">Mesorhabditis spiculigera</name>
    <dbReference type="NCBI Taxonomy" id="96644"/>
    <lineage>
        <taxon>Eukaryota</taxon>
        <taxon>Metazoa</taxon>
        <taxon>Ecdysozoa</taxon>
        <taxon>Nematoda</taxon>
        <taxon>Chromadorea</taxon>
        <taxon>Rhabditida</taxon>
        <taxon>Rhabditina</taxon>
        <taxon>Rhabditomorpha</taxon>
        <taxon>Rhabditoidea</taxon>
        <taxon>Rhabditidae</taxon>
        <taxon>Mesorhabditinae</taxon>
        <taxon>Mesorhabditis</taxon>
    </lineage>
</organism>
<comment type="caution">
    <text evidence="12">The sequence shown here is derived from an EMBL/GenBank/DDBJ whole genome shotgun (WGS) entry which is preliminary data.</text>
</comment>
<keyword evidence="13" id="KW-1185">Reference proteome</keyword>
<evidence type="ECO:0000256" key="9">
    <source>
        <dbReference type="RuleBase" id="RU367061"/>
    </source>
</evidence>